<evidence type="ECO:0000313" key="1">
    <source>
        <dbReference type="EMBL" id="CAE0713030.1"/>
    </source>
</evidence>
<proteinExistence type="predicted"/>
<accession>A0A7S4AER4</accession>
<dbReference type="EMBL" id="HBIX01007410">
    <property type="protein sequence ID" value="CAE0713030.1"/>
    <property type="molecule type" value="Transcribed_RNA"/>
</dbReference>
<name>A0A7S4AER4_9STRA</name>
<gene>
    <name evidence="1" type="ORF">PAUS00366_LOCUS5782</name>
</gene>
<sequence length="100" mass="11454">MNNDNMRMAMTYTSSLRDGSMMLLLLFHWRNTKTEPALGEPYGTSRLVYFFFIVVLTDMIVARHIHTTGKLRTSVAHRGGVEDVCSLLVRTILFLNNQCN</sequence>
<reference evidence="1" key="1">
    <citation type="submission" date="2021-01" db="EMBL/GenBank/DDBJ databases">
        <authorList>
            <person name="Corre E."/>
            <person name="Pelletier E."/>
            <person name="Niang G."/>
            <person name="Scheremetjew M."/>
            <person name="Finn R."/>
            <person name="Kale V."/>
            <person name="Holt S."/>
            <person name="Cochrane G."/>
            <person name="Meng A."/>
            <person name="Brown T."/>
            <person name="Cohen L."/>
        </authorList>
    </citation>
    <scope>NUCLEOTIDE SEQUENCE</scope>
    <source>
        <strain evidence="1">10249 10 AB</strain>
    </source>
</reference>
<protein>
    <submittedName>
        <fullName evidence="1">Uncharacterized protein</fullName>
    </submittedName>
</protein>
<organism evidence="1">
    <name type="scientific">Pseudo-nitzschia australis</name>
    <dbReference type="NCBI Taxonomy" id="44445"/>
    <lineage>
        <taxon>Eukaryota</taxon>
        <taxon>Sar</taxon>
        <taxon>Stramenopiles</taxon>
        <taxon>Ochrophyta</taxon>
        <taxon>Bacillariophyta</taxon>
        <taxon>Bacillariophyceae</taxon>
        <taxon>Bacillariophycidae</taxon>
        <taxon>Bacillariales</taxon>
        <taxon>Bacillariaceae</taxon>
        <taxon>Pseudo-nitzschia</taxon>
    </lineage>
</organism>
<dbReference type="AlphaFoldDB" id="A0A7S4AER4"/>